<proteinExistence type="predicted"/>
<dbReference type="EMBL" id="JBHLXP010000001">
    <property type="protein sequence ID" value="MFC0048689.1"/>
    <property type="molecule type" value="Genomic_DNA"/>
</dbReference>
<dbReference type="InterPro" id="IPR000160">
    <property type="entry name" value="GGDEF_dom"/>
</dbReference>
<sequence length="295" mass="33464">MDKVHWQQQIDILQAIADHSGAVIGAKDLAGHYVYVNQQYSRLFNRPVQDFIGKTDEDLFSAETAQQFRRADQLAQQSSVAISVEERVEVNGIALEFLSLKFPIRDQQGQLFATGLVAADISKLKELQRQLQSLADHDPLTRCYNRRRILEIAEVHLKKARRYQQDFSILLFDLDHFKHINDVYGHAIGDQVLVGFAERVQSELRKPDDFGRIGGEEFIALLPDTNAHSALALAERIRLKIADWQFAALKGSRLTTCIGIAEFSLQLQRMDELSAAADHALYQAKAQGRNCVRMY</sequence>
<comment type="caution">
    <text evidence="3">The sequence shown here is derived from an EMBL/GenBank/DDBJ whole genome shotgun (WGS) entry which is preliminary data.</text>
</comment>
<feature type="domain" description="PAC" evidence="1">
    <location>
        <begin position="78"/>
        <end position="133"/>
    </location>
</feature>
<dbReference type="InterPro" id="IPR052163">
    <property type="entry name" value="DGC-Regulatory_Protein"/>
</dbReference>
<dbReference type="GO" id="GO:0052621">
    <property type="term" value="F:diguanylate cyclase activity"/>
    <property type="evidence" value="ECO:0007669"/>
    <property type="project" value="UniProtKB-EC"/>
</dbReference>
<keyword evidence="4" id="KW-1185">Reference proteome</keyword>
<name>A0ABV6BCU1_9GAMM</name>
<gene>
    <name evidence="3" type="ORF">ACFFJP_10350</name>
</gene>
<dbReference type="Gene3D" id="3.30.70.270">
    <property type="match status" value="1"/>
</dbReference>
<dbReference type="SUPFAM" id="SSF55785">
    <property type="entry name" value="PYP-like sensor domain (PAS domain)"/>
    <property type="match status" value="1"/>
</dbReference>
<dbReference type="SMART" id="SM00091">
    <property type="entry name" value="PAS"/>
    <property type="match status" value="1"/>
</dbReference>
<dbReference type="InterPro" id="IPR043128">
    <property type="entry name" value="Rev_trsase/Diguanyl_cyclase"/>
</dbReference>
<keyword evidence="3" id="KW-0548">Nucleotidyltransferase</keyword>
<dbReference type="InterPro" id="IPR000700">
    <property type="entry name" value="PAS-assoc_C"/>
</dbReference>
<evidence type="ECO:0000259" key="1">
    <source>
        <dbReference type="PROSITE" id="PS50113"/>
    </source>
</evidence>
<dbReference type="EC" id="2.7.7.65" evidence="3"/>
<dbReference type="SMART" id="SM00267">
    <property type="entry name" value="GGDEF"/>
    <property type="match status" value="1"/>
</dbReference>
<dbReference type="NCBIfam" id="TIGR00254">
    <property type="entry name" value="GGDEF"/>
    <property type="match status" value="1"/>
</dbReference>
<dbReference type="NCBIfam" id="TIGR00229">
    <property type="entry name" value="sensory_box"/>
    <property type="match status" value="1"/>
</dbReference>
<dbReference type="Pfam" id="PF00990">
    <property type="entry name" value="GGDEF"/>
    <property type="match status" value="1"/>
</dbReference>
<dbReference type="SUPFAM" id="SSF55073">
    <property type="entry name" value="Nucleotide cyclase"/>
    <property type="match status" value="1"/>
</dbReference>
<dbReference type="PROSITE" id="PS50887">
    <property type="entry name" value="GGDEF"/>
    <property type="match status" value="1"/>
</dbReference>
<reference evidence="3 4" key="1">
    <citation type="submission" date="2024-09" db="EMBL/GenBank/DDBJ databases">
        <authorList>
            <person name="Sun Q."/>
            <person name="Mori K."/>
        </authorList>
    </citation>
    <scope>NUCLEOTIDE SEQUENCE [LARGE SCALE GENOMIC DNA]</scope>
    <source>
        <strain evidence="3 4">KCTC 23315</strain>
    </source>
</reference>
<evidence type="ECO:0000313" key="4">
    <source>
        <dbReference type="Proteomes" id="UP001589813"/>
    </source>
</evidence>
<dbReference type="RefSeq" id="WP_377243107.1">
    <property type="nucleotide sequence ID" value="NZ_JBHLXP010000001.1"/>
</dbReference>
<dbReference type="PANTHER" id="PTHR46663">
    <property type="entry name" value="DIGUANYLATE CYCLASE DGCT-RELATED"/>
    <property type="match status" value="1"/>
</dbReference>
<dbReference type="PROSITE" id="PS50113">
    <property type="entry name" value="PAC"/>
    <property type="match status" value="1"/>
</dbReference>
<protein>
    <submittedName>
        <fullName evidence="3">Diguanylate cyclase</fullName>
        <ecNumber evidence="3">2.7.7.65</ecNumber>
    </submittedName>
</protein>
<dbReference type="InterPro" id="IPR000014">
    <property type="entry name" value="PAS"/>
</dbReference>
<dbReference type="InterPro" id="IPR029787">
    <property type="entry name" value="Nucleotide_cyclase"/>
</dbReference>
<organism evidence="3 4">
    <name type="scientific">Rheinheimera tilapiae</name>
    <dbReference type="NCBI Taxonomy" id="875043"/>
    <lineage>
        <taxon>Bacteria</taxon>
        <taxon>Pseudomonadati</taxon>
        <taxon>Pseudomonadota</taxon>
        <taxon>Gammaproteobacteria</taxon>
        <taxon>Chromatiales</taxon>
        <taxon>Chromatiaceae</taxon>
        <taxon>Rheinheimera</taxon>
    </lineage>
</organism>
<accession>A0ABV6BCU1</accession>
<evidence type="ECO:0000259" key="2">
    <source>
        <dbReference type="PROSITE" id="PS50887"/>
    </source>
</evidence>
<dbReference type="CDD" id="cd01949">
    <property type="entry name" value="GGDEF"/>
    <property type="match status" value="1"/>
</dbReference>
<feature type="domain" description="GGDEF" evidence="2">
    <location>
        <begin position="165"/>
        <end position="295"/>
    </location>
</feature>
<dbReference type="Proteomes" id="UP001589813">
    <property type="component" value="Unassembled WGS sequence"/>
</dbReference>
<dbReference type="InterPro" id="IPR013656">
    <property type="entry name" value="PAS_4"/>
</dbReference>
<dbReference type="CDD" id="cd00130">
    <property type="entry name" value="PAS"/>
    <property type="match status" value="1"/>
</dbReference>
<dbReference type="InterPro" id="IPR035965">
    <property type="entry name" value="PAS-like_dom_sf"/>
</dbReference>
<dbReference type="Gene3D" id="3.30.450.20">
    <property type="entry name" value="PAS domain"/>
    <property type="match status" value="1"/>
</dbReference>
<dbReference type="PANTHER" id="PTHR46663:SF4">
    <property type="entry name" value="DIGUANYLATE CYCLASE DGCT-RELATED"/>
    <property type="match status" value="1"/>
</dbReference>
<dbReference type="Pfam" id="PF08448">
    <property type="entry name" value="PAS_4"/>
    <property type="match status" value="1"/>
</dbReference>
<keyword evidence="3" id="KW-0808">Transferase</keyword>
<evidence type="ECO:0000313" key="3">
    <source>
        <dbReference type="EMBL" id="MFC0048689.1"/>
    </source>
</evidence>